<feature type="region of interest" description="Disordered" evidence="1">
    <location>
        <begin position="23"/>
        <end position="199"/>
    </location>
</feature>
<dbReference type="EMBL" id="LN829119">
    <property type="protein sequence ID" value="CPR17397.1"/>
    <property type="molecule type" value="Genomic_DNA"/>
</dbReference>
<proteinExistence type="predicted"/>
<sequence length="371" mass="41722">MKPVHIALSAVLMLGGMSAAYAQEGPAQNKERPAQEQRSQAQERGAERGNAPERAERGQSETKGRRAADESSSRKDREDSKQAKQRQSKDEDSADNRRNDDRASKKSASDNDKSREKTRSSSKEDNDKSERKSADRSDEKADRDDSKRASKKNDDSERRAQKQDDDKADKGEKRADTKSDRGEKKAANVELQGEKKDRVRTAFRDRSDVKEHTDVDIDISIGRQMPRDWHYYPVPTAVVAIVPEYRGYEYVYVDDRYVIVEPDTYDVVAVIDSSGNRTYASGGGSGRCSQDITLSADDRAYLLRSVQMRNEVNVGGVSIGWDVPSSVELRTFPDPVLKRVSRLGSCRYFIVDDQIAIVDPNEHQVVVLIQD</sequence>
<evidence type="ECO:0000313" key="3">
    <source>
        <dbReference type="EMBL" id="CPR17397.1"/>
    </source>
</evidence>
<name>A0A0D6JCN8_9HYPH</name>
<dbReference type="Pfam" id="PF06823">
    <property type="entry name" value="DUF1236"/>
    <property type="match status" value="2"/>
</dbReference>
<organism evidence="3 4">
    <name type="scientific">Candidatus Filomicrobium marinum</name>
    <dbReference type="NCBI Taxonomy" id="1608628"/>
    <lineage>
        <taxon>Bacteria</taxon>
        <taxon>Pseudomonadati</taxon>
        <taxon>Pseudomonadota</taxon>
        <taxon>Alphaproteobacteria</taxon>
        <taxon>Hyphomicrobiales</taxon>
        <taxon>Hyphomicrobiaceae</taxon>
        <taxon>Filomicrobium</taxon>
    </lineage>
</organism>
<evidence type="ECO:0000256" key="2">
    <source>
        <dbReference type="SAM" id="SignalP"/>
    </source>
</evidence>
<accession>A0A0D6JCN8</accession>
<dbReference type="AlphaFoldDB" id="A0A0D6JCN8"/>
<feature type="chain" id="PRO_5002306330" description="DUF1236 domain-containing protein" evidence="2">
    <location>
        <begin position="23"/>
        <end position="371"/>
    </location>
</feature>
<gene>
    <name evidence="3" type="ORF">YBN1229_v1_1233</name>
</gene>
<dbReference type="KEGG" id="fil:BN1229_v1_1235"/>
<reference evidence="4" key="1">
    <citation type="submission" date="2015-02" db="EMBL/GenBank/DDBJ databases">
        <authorList>
            <person name="Chooi Y.-H."/>
        </authorList>
    </citation>
    <scope>NUCLEOTIDE SEQUENCE [LARGE SCALE GENOMIC DNA]</scope>
    <source>
        <strain evidence="4">strain Y</strain>
    </source>
</reference>
<dbReference type="RefSeq" id="WP_046477323.1">
    <property type="nucleotide sequence ID" value="NZ_LN829118.1"/>
</dbReference>
<dbReference type="KEGG" id="fiy:BN1229_v1_1233"/>
<keyword evidence="4" id="KW-1185">Reference proteome</keyword>
<evidence type="ECO:0000313" key="4">
    <source>
        <dbReference type="Proteomes" id="UP000033187"/>
    </source>
</evidence>
<dbReference type="InterPro" id="IPR009642">
    <property type="entry name" value="DUF1236"/>
</dbReference>
<keyword evidence="2" id="KW-0732">Signal</keyword>
<protein>
    <recommendedName>
        <fullName evidence="5">DUF1236 domain-containing protein</fullName>
    </recommendedName>
</protein>
<evidence type="ECO:0008006" key="5">
    <source>
        <dbReference type="Google" id="ProtNLM"/>
    </source>
</evidence>
<evidence type="ECO:0000256" key="1">
    <source>
        <dbReference type="SAM" id="MobiDB-lite"/>
    </source>
</evidence>
<feature type="signal peptide" evidence="2">
    <location>
        <begin position="1"/>
        <end position="22"/>
    </location>
</feature>
<dbReference type="Proteomes" id="UP000033187">
    <property type="component" value="Chromosome 1"/>
</dbReference>
<feature type="compositionally biased region" description="Basic and acidic residues" evidence="1">
    <location>
        <begin position="44"/>
        <end position="199"/>
    </location>
</feature>